<dbReference type="InterPro" id="IPR036271">
    <property type="entry name" value="Tet_transcr_reg_TetR-rel_C_sf"/>
</dbReference>
<dbReference type="PANTHER" id="PTHR30328">
    <property type="entry name" value="TRANSCRIPTIONAL REPRESSOR"/>
    <property type="match status" value="1"/>
</dbReference>
<dbReference type="Gene3D" id="1.10.357.10">
    <property type="entry name" value="Tetracycline Repressor, domain 2"/>
    <property type="match status" value="1"/>
</dbReference>
<protein>
    <submittedName>
        <fullName evidence="5">TetR family transcriptional regulator</fullName>
    </submittedName>
</protein>
<dbReference type="InterPro" id="IPR041474">
    <property type="entry name" value="NicS_C"/>
</dbReference>
<dbReference type="Proteomes" id="UP001500279">
    <property type="component" value="Unassembled WGS sequence"/>
</dbReference>
<dbReference type="InterPro" id="IPR001647">
    <property type="entry name" value="HTH_TetR"/>
</dbReference>
<feature type="DNA-binding region" description="H-T-H motif" evidence="2">
    <location>
        <begin position="81"/>
        <end position="100"/>
    </location>
</feature>
<dbReference type="SUPFAM" id="SSF46689">
    <property type="entry name" value="Homeodomain-like"/>
    <property type="match status" value="1"/>
</dbReference>
<evidence type="ECO:0000313" key="5">
    <source>
        <dbReference type="EMBL" id="GAA0752891.1"/>
    </source>
</evidence>
<accession>A0ABN1K321</accession>
<evidence type="ECO:0000313" key="6">
    <source>
        <dbReference type="Proteomes" id="UP001500279"/>
    </source>
</evidence>
<name>A0ABN1K321_9BURK</name>
<dbReference type="Pfam" id="PF17938">
    <property type="entry name" value="TetR_C_29"/>
    <property type="match status" value="1"/>
</dbReference>
<evidence type="ECO:0000256" key="1">
    <source>
        <dbReference type="ARBA" id="ARBA00023125"/>
    </source>
</evidence>
<proteinExistence type="predicted"/>
<evidence type="ECO:0000256" key="3">
    <source>
        <dbReference type="SAM" id="MobiDB-lite"/>
    </source>
</evidence>
<dbReference type="RefSeq" id="WP_141287805.1">
    <property type="nucleotide sequence ID" value="NZ_BAAAEW010000016.1"/>
</dbReference>
<comment type="caution">
    <text evidence="5">The sequence shown here is derived from an EMBL/GenBank/DDBJ whole genome shotgun (WGS) entry which is preliminary data.</text>
</comment>
<keyword evidence="1 2" id="KW-0238">DNA-binding</keyword>
<sequence>MNQKVHGAASTAPAPAARKKIAATGQAKAQGRATVTPSARTAAKPNPKPAPTRTNDPERTMAGILEVAYREFAEKGWAGARIDEIADATHTSKRMIYYYFGSKDGLYLAVLEEAYRRMRAIEAQQQLEDLPPELALRRLVEFTFDHHQGHPQYIRLVMSENMNRGQFIAQSSKIQQLNVPAIDAIRQLYERGVAEGVFRAGLDAIDIHASISALSFFNVSNQHTFGLIFKRDMQAADNLATRRRNVTEMVVRYVLK</sequence>
<evidence type="ECO:0000256" key="2">
    <source>
        <dbReference type="PROSITE-ProRule" id="PRU00335"/>
    </source>
</evidence>
<dbReference type="PROSITE" id="PS50977">
    <property type="entry name" value="HTH_TETR_2"/>
    <property type="match status" value="1"/>
</dbReference>
<evidence type="ECO:0000259" key="4">
    <source>
        <dbReference type="PROSITE" id="PS50977"/>
    </source>
</evidence>
<feature type="region of interest" description="Disordered" evidence="3">
    <location>
        <begin position="1"/>
        <end position="58"/>
    </location>
</feature>
<dbReference type="InterPro" id="IPR050109">
    <property type="entry name" value="HTH-type_TetR-like_transc_reg"/>
</dbReference>
<reference evidence="5 6" key="1">
    <citation type="journal article" date="2019" name="Int. J. Syst. Evol. Microbiol.">
        <title>The Global Catalogue of Microorganisms (GCM) 10K type strain sequencing project: providing services to taxonomists for standard genome sequencing and annotation.</title>
        <authorList>
            <consortium name="The Broad Institute Genomics Platform"/>
            <consortium name="The Broad Institute Genome Sequencing Center for Infectious Disease"/>
            <person name="Wu L."/>
            <person name="Ma J."/>
        </authorList>
    </citation>
    <scope>NUCLEOTIDE SEQUENCE [LARGE SCALE GENOMIC DNA]</scope>
    <source>
        <strain evidence="5 6">JCM 15503</strain>
    </source>
</reference>
<keyword evidence="6" id="KW-1185">Reference proteome</keyword>
<dbReference type="EMBL" id="BAAAEW010000016">
    <property type="protein sequence ID" value="GAA0752891.1"/>
    <property type="molecule type" value="Genomic_DNA"/>
</dbReference>
<dbReference type="PRINTS" id="PR00455">
    <property type="entry name" value="HTHTETR"/>
</dbReference>
<gene>
    <name evidence="5" type="ORF">GCM10009107_27160</name>
</gene>
<organism evidence="5 6">
    <name type="scientific">Ideonella azotifigens</name>
    <dbReference type="NCBI Taxonomy" id="513160"/>
    <lineage>
        <taxon>Bacteria</taxon>
        <taxon>Pseudomonadati</taxon>
        <taxon>Pseudomonadota</taxon>
        <taxon>Betaproteobacteria</taxon>
        <taxon>Burkholderiales</taxon>
        <taxon>Sphaerotilaceae</taxon>
        <taxon>Ideonella</taxon>
    </lineage>
</organism>
<dbReference type="Pfam" id="PF00440">
    <property type="entry name" value="TetR_N"/>
    <property type="match status" value="1"/>
</dbReference>
<dbReference type="SUPFAM" id="SSF48498">
    <property type="entry name" value="Tetracyclin repressor-like, C-terminal domain"/>
    <property type="match status" value="1"/>
</dbReference>
<feature type="domain" description="HTH tetR-type" evidence="4">
    <location>
        <begin position="58"/>
        <end position="118"/>
    </location>
</feature>
<dbReference type="InterPro" id="IPR009057">
    <property type="entry name" value="Homeodomain-like_sf"/>
</dbReference>
<dbReference type="PANTHER" id="PTHR30328:SF54">
    <property type="entry name" value="HTH-TYPE TRANSCRIPTIONAL REPRESSOR SCO4008"/>
    <property type="match status" value="1"/>
</dbReference>